<evidence type="ECO:0000313" key="1">
    <source>
        <dbReference type="EMBL" id="GFG76407.1"/>
    </source>
</evidence>
<keyword evidence="2" id="KW-1185">Reference proteome</keyword>
<name>A0A7I9Y348_9MYCO</name>
<dbReference type="AlphaFoldDB" id="A0A7I9Y348"/>
<proteinExistence type="predicted"/>
<organism evidence="1 2">
    <name type="scientific">Mycobacterium botniense</name>
    <dbReference type="NCBI Taxonomy" id="84962"/>
    <lineage>
        <taxon>Bacteria</taxon>
        <taxon>Bacillati</taxon>
        <taxon>Actinomycetota</taxon>
        <taxon>Actinomycetes</taxon>
        <taxon>Mycobacteriales</taxon>
        <taxon>Mycobacteriaceae</taxon>
        <taxon>Mycobacterium</taxon>
    </lineage>
</organism>
<gene>
    <name evidence="1" type="ORF">MBOT_37720</name>
</gene>
<dbReference type="EMBL" id="BLKW01000004">
    <property type="protein sequence ID" value="GFG76407.1"/>
    <property type="molecule type" value="Genomic_DNA"/>
</dbReference>
<accession>A0A7I9Y348</accession>
<reference evidence="1 2" key="1">
    <citation type="journal article" date="2019" name="Emerg. Microbes Infect.">
        <title>Comprehensive subspecies identification of 175 nontuberculous mycobacteria species based on 7547 genomic profiles.</title>
        <authorList>
            <person name="Matsumoto Y."/>
            <person name="Kinjo T."/>
            <person name="Motooka D."/>
            <person name="Nabeya D."/>
            <person name="Jung N."/>
            <person name="Uechi K."/>
            <person name="Horii T."/>
            <person name="Iida T."/>
            <person name="Fujita J."/>
            <person name="Nakamura S."/>
        </authorList>
    </citation>
    <scope>NUCLEOTIDE SEQUENCE [LARGE SCALE GENOMIC DNA]</scope>
    <source>
        <strain evidence="1 2">JCM 17322</strain>
    </source>
</reference>
<sequence>MTRWNGARSCANRTSALAEAAQNATTLHVYLVISATNSKSAARSPAILPG</sequence>
<protein>
    <submittedName>
        <fullName evidence="1">Uncharacterized protein</fullName>
    </submittedName>
</protein>
<comment type="caution">
    <text evidence="1">The sequence shown here is derived from an EMBL/GenBank/DDBJ whole genome shotgun (WGS) entry which is preliminary data.</text>
</comment>
<evidence type="ECO:0000313" key="2">
    <source>
        <dbReference type="Proteomes" id="UP000465361"/>
    </source>
</evidence>
<dbReference type="Proteomes" id="UP000465361">
    <property type="component" value="Unassembled WGS sequence"/>
</dbReference>